<proteinExistence type="predicted"/>
<organism evidence="3">
    <name type="scientific">Soboliphyme baturini</name>
    <dbReference type="NCBI Taxonomy" id="241478"/>
    <lineage>
        <taxon>Eukaryota</taxon>
        <taxon>Metazoa</taxon>
        <taxon>Ecdysozoa</taxon>
        <taxon>Nematoda</taxon>
        <taxon>Enoplea</taxon>
        <taxon>Dorylaimia</taxon>
        <taxon>Dioctophymatida</taxon>
        <taxon>Dioctophymatoidea</taxon>
        <taxon>Soboliphymatidae</taxon>
        <taxon>Soboliphyme</taxon>
    </lineage>
</organism>
<accession>A0A183INW7</accession>
<evidence type="ECO:0000313" key="1">
    <source>
        <dbReference type="EMBL" id="VDP06899.1"/>
    </source>
</evidence>
<dbReference type="InterPro" id="IPR007174">
    <property type="entry name" value="Las1"/>
</dbReference>
<dbReference type="AlphaFoldDB" id="A0A183INW7"/>
<gene>
    <name evidence="1" type="ORF">SBAD_LOCUS5314</name>
</gene>
<dbReference type="GO" id="GO:0090730">
    <property type="term" value="C:Las1 complex"/>
    <property type="evidence" value="ECO:0007669"/>
    <property type="project" value="InterPro"/>
</dbReference>
<dbReference type="EMBL" id="UZAM01008904">
    <property type="protein sequence ID" value="VDP06899.1"/>
    <property type="molecule type" value="Genomic_DNA"/>
</dbReference>
<protein>
    <submittedName>
        <fullName evidence="3">RNA-directed DNA polymerase</fullName>
    </submittedName>
</protein>
<keyword evidence="2" id="KW-1185">Reference proteome</keyword>
<dbReference type="GO" id="GO:0006364">
    <property type="term" value="P:rRNA processing"/>
    <property type="evidence" value="ECO:0007669"/>
    <property type="project" value="InterPro"/>
</dbReference>
<sequence>MRHIECPPFDRRNYVYSCPQHAVIASCVERRSNRFRISRAGRSSVDNVMSAIVPYLRSEWNQVSRAFASQDPGECLEAYFTVLTWKLRRETKLPLVIEASEYLLLARVQEQHMGTLPSSDSIVPLLNPFALSASMRASYAFALSRLVTNAFALFLSKNGLSRLLGVKVVRVKQQLTAVEAGLNENCFAATYRPTRDHKPTARSTGSFVLQDNAEVRSFWIPVEHFAAYDSSIMTNS</sequence>
<dbReference type="Pfam" id="PF04031">
    <property type="entry name" value="Las1"/>
    <property type="match status" value="1"/>
</dbReference>
<evidence type="ECO:0000313" key="2">
    <source>
        <dbReference type="Proteomes" id="UP000270296"/>
    </source>
</evidence>
<dbReference type="PROSITE" id="PS51257">
    <property type="entry name" value="PROKAR_LIPOPROTEIN"/>
    <property type="match status" value="1"/>
</dbReference>
<dbReference type="GO" id="GO:0004519">
    <property type="term" value="F:endonuclease activity"/>
    <property type="evidence" value="ECO:0007669"/>
    <property type="project" value="InterPro"/>
</dbReference>
<reference evidence="1 2" key="2">
    <citation type="submission" date="2018-11" db="EMBL/GenBank/DDBJ databases">
        <authorList>
            <consortium name="Pathogen Informatics"/>
        </authorList>
    </citation>
    <scope>NUCLEOTIDE SEQUENCE [LARGE SCALE GENOMIC DNA]</scope>
</reference>
<evidence type="ECO:0000313" key="3">
    <source>
        <dbReference type="WBParaSite" id="SBAD_0000553001-mRNA-1"/>
    </source>
</evidence>
<reference evidence="3" key="1">
    <citation type="submission" date="2016-06" db="UniProtKB">
        <authorList>
            <consortium name="WormBaseParasite"/>
        </authorList>
    </citation>
    <scope>IDENTIFICATION</scope>
</reference>
<dbReference type="Proteomes" id="UP000270296">
    <property type="component" value="Unassembled WGS sequence"/>
</dbReference>
<name>A0A183INW7_9BILA</name>
<dbReference type="WBParaSite" id="SBAD_0000553001-mRNA-1">
    <property type="protein sequence ID" value="SBAD_0000553001-mRNA-1"/>
    <property type="gene ID" value="SBAD_0000553001"/>
</dbReference>